<keyword evidence="2" id="KW-0812">Transmembrane</keyword>
<evidence type="ECO:0000256" key="2">
    <source>
        <dbReference type="SAM" id="Phobius"/>
    </source>
</evidence>
<name>A0AA39UPH4_9AGAR</name>
<comment type="caution">
    <text evidence="3">The sequence shown here is derived from an EMBL/GenBank/DDBJ whole genome shotgun (WGS) entry which is preliminary data.</text>
</comment>
<feature type="compositionally biased region" description="Polar residues" evidence="1">
    <location>
        <begin position="154"/>
        <end position="173"/>
    </location>
</feature>
<dbReference type="EMBL" id="JAUEPU010000012">
    <property type="protein sequence ID" value="KAK0497817.1"/>
    <property type="molecule type" value="Genomic_DNA"/>
</dbReference>
<keyword evidence="2" id="KW-1133">Transmembrane helix</keyword>
<protein>
    <submittedName>
        <fullName evidence="3">Uncharacterized protein</fullName>
    </submittedName>
</protein>
<keyword evidence="4" id="KW-1185">Reference proteome</keyword>
<keyword evidence="2" id="KW-0472">Membrane</keyword>
<feature type="transmembrane region" description="Helical" evidence="2">
    <location>
        <begin position="185"/>
        <end position="208"/>
    </location>
</feature>
<organism evidence="3 4">
    <name type="scientific">Armillaria luteobubalina</name>
    <dbReference type="NCBI Taxonomy" id="153913"/>
    <lineage>
        <taxon>Eukaryota</taxon>
        <taxon>Fungi</taxon>
        <taxon>Dikarya</taxon>
        <taxon>Basidiomycota</taxon>
        <taxon>Agaricomycotina</taxon>
        <taxon>Agaricomycetes</taxon>
        <taxon>Agaricomycetidae</taxon>
        <taxon>Agaricales</taxon>
        <taxon>Marasmiineae</taxon>
        <taxon>Physalacriaceae</taxon>
        <taxon>Armillaria</taxon>
    </lineage>
</organism>
<feature type="compositionally biased region" description="Basic and acidic residues" evidence="1">
    <location>
        <begin position="314"/>
        <end position="325"/>
    </location>
</feature>
<reference evidence="3" key="1">
    <citation type="submission" date="2023-06" db="EMBL/GenBank/DDBJ databases">
        <authorList>
            <consortium name="Lawrence Berkeley National Laboratory"/>
            <person name="Ahrendt S."/>
            <person name="Sahu N."/>
            <person name="Indic B."/>
            <person name="Wong-Bajracharya J."/>
            <person name="Merenyi Z."/>
            <person name="Ke H.-M."/>
            <person name="Monk M."/>
            <person name="Kocsube S."/>
            <person name="Drula E."/>
            <person name="Lipzen A."/>
            <person name="Balint B."/>
            <person name="Henrissat B."/>
            <person name="Andreopoulos B."/>
            <person name="Martin F.M."/>
            <person name="Harder C.B."/>
            <person name="Rigling D."/>
            <person name="Ford K.L."/>
            <person name="Foster G.D."/>
            <person name="Pangilinan J."/>
            <person name="Papanicolaou A."/>
            <person name="Barry K."/>
            <person name="LaButti K."/>
            <person name="Viragh M."/>
            <person name="Koriabine M."/>
            <person name="Yan M."/>
            <person name="Riley R."/>
            <person name="Champramary S."/>
            <person name="Plett K.L."/>
            <person name="Tsai I.J."/>
            <person name="Slot J."/>
            <person name="Sipos G."/>
            <person name="Plett J."/>
            <person name="Nagy L.G."/>
            <person name="Grigoriev I.V."/>
        </authorList>
    </citation>
    <scope>NUCLEOTIDE SEQUENCE</scope>
    <source>
        <strain evidence="3">HWK02</strain>
    </source>
</reference>
<sequence length="345" mass="37504">MPLVNVSIDDTQTDFLKYGGSWTNNGTYNASDIGETGTLSFTKDFKANVTFTFPRPANAFYYYGIRRCCGGEYNICIDCDDLDSFILQKVDAVNTTDDGKNPPALLFSKHFDTPGLHTITLENRHDKRFGGYSELTLDRFVLQVESNALALSERPTSASETSSPISTAPKASNSDTAALAVRSRLPIGAIVGGVLGGAVLCLIIWIFMCRRRRHTQRYSLTAYTVTDATSDYISRKVTVVGGPSASNGALSGRTHPPPPRMGVASPGGRLPRHETDAGRIDIDTGDDFGTLPPQYEMVFSSGRLNSEQSVTRGLSRESPRHEPRRPLPLTPSGASGLLTLQPMKF</sequence>
<proteinExistence type="predicted"/>
<dbReference type="AlphaFoldDB" id="A0AA39UPH4"/>
<feature type="region of interest" description="Disordered" evidence="1">
    <location>
        <begin position="245"/>
        <end position="270"/>
    </location>
</feature>
<feature type="region of interest" description="Disordered" evidence="1">
    <location>
        <begin position="153"/>
        <end position="173"/>
    </location>
</feature>
<evidence type="ECO:0000313" key="4">
    <source>
        <dbReference type="Proteomes" id="UP001175228"/>
    </source>
</evidence>
<feature type="region of interest" description="Disordered" evidence="1">
    <location>
        <begin position="303"/>
        <end position="345"/>
    </location>
</feature>
<accession>A0AA39UPH4</accession>
<evidence type="ECO:0000256" key="1">
    <source>
        <dbReference type="SAM" id="MobiDB-lite"/>
    </source>
</evidence>
<gene>
    <name evidence="3" type="ORF">EDD18DRAFT_1351631</name>
</gene>
<dbReference type="Proteomes" id="UP001175228">
    <property type="component" value="Unassembled WGS sequence"/>
</dbReference>
<evidence type="ECO:0000313" key="3">
    <source>
        <dbReference type="EMBL" id="KAK0497817.1"/>
    </source>
</evidence>
<feature type="compositionally biased region" description="Polar residues" evidence="1">
    <location>
        <begin position="303"/>
        <end position="312"/>
    </location>
</feature>